<dbReference type="EMBL" id="AFVZ01000001">
    <property type="protein sequence ID" value="EHN59579.1"/>
    <property type="molecule type" value="Genomic_DNA"/>
</dbReference>
<dbReference type="PATRIC" id="fig|1045004.4.peg.1471"/>
<dbReference type="SUPFAM" id="SSF48179">
    <property type="entry name" value="6-phosphogluconate dehydrogenase C-terminal domain-like"/>
    <property type="match status" value="1"/>
</dbReference>
<dbReference type="Gene3D" id="3.40.50.720">
    <property type="entry name" value="NAD(P)-binding Rossmann-like Domain"/>
    <property type="match status" value="1"/>
</dbReference>
<reference evidence="11 12" key="1">
    <citation type="journal article" date="2012" name="PLoS ONE">
        <title>Functional divergence in the genus oenococcus as predicted by genome sequencing of the newly-described species, Oenococcus kitaharae.</title>
        <authorList>
            <person name="Borneman A.R."/>
            <person name="McCarthy J.M."/>
            <person name="Chambers P.J."/>
            <person name="Bartowsky E.J."/>
        </authorList>
    </citation>
    <scope>NUCLEOTIDE SEQUENCE [LARGE SCALE GENOMIC DNA]</scope>
    <source>
        <strain evidence="12">DSM17330</strain>
    </source>
</reference>
<dbReference type="eggNOG" id="COG0345">
    <property type="taxonomic scope" value="Bacteria"/>
</dbReference>
<dbReference type="Proteomes" id="UP000004959">
    <property type="component" value="Chromosome"/>
</dbReference>
<keyword evidence="4 5" id="KW-0560">Oxidoreductase</keyword>
<dbReference type="AlphaFoldDB" id="G9WG01"/>
<evidence type="ECO:0000259" key="10">
    <source>
        <dbReference type="Pfam" id="PF14748"/>
    </source>
</evidence>
<feature type="domain" description="Pyrroline-5-carboxylate reductase dimerisation" evidence="10">
    <location>
        <begin position="155"/>
        <end position="253"/>
    </location>
</feature>
<comment type="pathway">
    <text evidence="5 8">Amino-acid biosynthesis; L-proline biosynthesis; L-proline from L-glutamate 5-semialdehyde: step 1/1.</text>
</comment>
<dbReference type="InterPro" id="IPR028939">
    <property type="entry name" value="P5C_Rdtase_cat_N"/>
</dbReference>
<keyword evidence="5" id="KW-0963">Cytoplasm</keyword>
<dbReference type="NCBIfam" id="TIGR00112">
    <property type="entry name" value="proC"/>
    <property type="match status" value="1"/>
</dbReference>
<dbReference type="InterPro" id="IPR053790">
    <property type="entry name" value="P5CR-like_CS"/>
</dbReference>
<evidence type="ECO:0000256" key="2">
    <source>
        <dbReference type="ARBA" id="ARBA00022650"/>
    </source>
</evidence>
<dbReference type="Pfam" id="PF03807">
    <property type="entry name" value="F420_oxidored"/>
    <property type="match status" value="1"/>
</dbReference>
<evidence type="ECO:0000256" key="6">
    <source>
        <dbReference type="NCBIfam" id="TIGR00112"/>
    </source>
</evidence>
<comment type="subcellular location">
    <subcellularLocation>
        <location evidence="5">Cytoplasm</location>
    </subcellularLocation>
</comment>
<comment type="similarity">
    <text evidence="1 5 8">Belongs to the pyrroline-5-carboxylate reductase family.</text>
</comment>
<evidence type="ECO:0000256" key="1">
    <source>
        <dbReference type="ARBA" id="ARBA00005525"/>
    </source>
</evidence>
<dbReference type="Pfam" id="PF14748">
    <property type="entry name" value="P5CR_dimer"/>
    <property type="match status" value="1"/>
</dbReference>
<feature type="domain" description="Pyrroline-5-carboxylate reductase catalytic N-terminal" evidence="9">
    <location>
        <begin position="4"/>
        <end position="91"/>
    </location>
</feature>
<comment type="catalytic activity">
    <reaction evidence="5">
        <text>L-proline + NAD(+) = (S)-1-pyrroline-5-carboxylate + NADH + 2 H(+)</text>
        <dbReference type="Rhea" id="RHEA:14105"/>
        <dbReference type="ChEBI" id="CHEBI:15378"/>
        <dbReference type="ChEBI" id="CHEBI:17388"/>
        <dbReference type="ChEBI" id="CHEBI:57540"/>
        <dbReference type="ChEBI" id="CHEBI:57945"/>
        <dbReference type="ChEBI" id="CHEBI:60039"/>
        <dbReference type="EC" id="1.5.1.2"/>
    </reaction>
</comment>
<dbReference type="RefSeq" id="WP_007746573.1">
    <property type="nucleotide sequence ID" value="NZ_CM001398.1"/>
</dbReference>
<dbReference type="OrthoDB" id="9805754at2"/>
<evidence type="ECO:0000313" key="11">
    <source>
        <dbReference type="EMBL" id="EHN59579.1"/>
    </source>
</evidence>
<dbReference type="STRING" id="336988.NT96_01140"/>
<dbReference type="InterPro" id="IPR029036">
    <property type="entry name" value="P5CR_dimer"/>
</dbReference>
<evidence type="ECO:0000256" key="7">
    <source>
        <dbReference type="PIRSR" id="PIRSR000193-1"/>
    </source>
</evidence>
<dbReference type="PIRSF" id="PIRSF000193">
    <property type="entry name" value="Pyrrol-5-carb_rd"/>
    <property type="match status" value="1"/>
</dbReference>
<gene>
    <name evidence="5" type="primary">proC</name>
    <name evidence="11" type="ORF">OKIT_1498</name>
</gene>
<evidence type="ECO:0000259" key="9">
    <source>
        <dbReference type="Pfam" id="PF03807"/>
    </source>
</evidence>
<evidence type="ECO:0000256" key="5">
    <source>
        <dbReference type="HAMAP-Rule" id="MF_01925"/>
    </source>
</evidence>
<dbReference type="InterPro" id="IPR036291">
    <property type="entry name" value="NAD(P)-bd_dom_sf"/>
</dbReference>
<dbReference type="Gene3D" id="1.10.3730.10">
    <property type="entry name" value="ProC C-terminal domain-like"/>
    <property type="match status" value="1"/>
</dbReference>
<feature type="binding site" evidence="7">
    <location>
        <begin position="64"/>
        <end position="67"/>
    </location>
    <ligand>
        <name>NADP(+)</name>
        <dbReference type="ChEBI" id="CHEBI:58349"/>
    </ligand>
</feature>
<dbReference type="HOGENOM" id="CLU_042344_0_1_9"/>
<dbReference type="PANTHER" id="PTHR11645:SF0">
    <property type="entry name" value="PYRROLINE-5-CARBOXYLATE REDUCTASE 3"/>
    <property type="match status" value="1"/>
</dbReference>
<comment type="catalytic activity">
    <reaction evidence="5 8">
        <text>L-proline + NADP(+) = (S)-1-pyrroline-5-carboxylate + NADPH + 2 H(+)</text>
        <dbReference type="Rhea" id="RHEA:14109"/>
        <dbReference type="ChEBI" id="CHEBI:15378"/>
        <dbReference type="ChEBI" id="CHEBI:17388"/>
        <dbReference type="ChEBI" id="CHEBI:57783"/>
        <dbReference type="ChEBI" id="CHEBI:58349"/>
        <dbReference type="ChEBI" id="CHEBI:60039"/>
        <dbReference type="EC" id="1.5.1.2"/>
    </reaction>
</comment>
<dbReference type="PROSITE" id="PS00521">
    <property type="entry name" value="P5CR"/>
    <property type="match status" value="1"/>
</dbReference>
<accession>G9WG01</accession>
<evidence type="ECO:0000256" key="4">
    <source>
        <dbReference type="ARBA" id="ARBA00023002"/>
    </source>
</evidence>
<dbReference type="GO" id="GO:0004735">
    <property type="term" value="F:pyrroline-5-carboxylate reductase activity"/>
    <property type="evidence" value="ECO:0007669"/>
    <property type="project" value="UniProtKB-UniRule"/>
</dbReference>
<name>G9WG01_9LACO</name>
<comment type="caution">
    <text evidence="11">The sequence shown here is derived from an EMBL/GenBank/DDBJ whole genome shotgun (WGS) entry which is preliminary data.</text>
</comment>
<dbReference type="EC" id="1.5.1.2" evidence="5 6"/>
<evidence type="ECO:0000256" key="8">
    <source>
        <dbReference type="RuleBase" id="RU003903"/>
    </source>
</evidence>
<keyword evidence="3 5" id="KW-0521">NADP</keyword>
<dbReference type="HAMAP" id="MF_01925">
    <property type="entry name" value="P5C_reductase"/>
    <property type="match status" value="1"/>
</dbReference>
<evidence type="ECO:0000313" key="12">
    <source>
        <dbReference type="Proteomes" id="UP000004959"/>
    </source>
</evidence>
<keyword evidence="12" id="KW-1185">Reference proteome</keyword>
<dbReference type="GO" id="GO:0055129">
    <property type="term" value="P:L-proline biosynthetic process"/>
    <property type="evidence" value="ECO:0007669"/>
    <property type="project" value="UniProtKB-UniRule"/>
</dbReference>
<dbReference type="InterPro" id="IPR000304">
    <property type="entry name" value="Pyrroline-COOH_reductase"/>
</dbReference>
<sequence>MIYGFLGAGHLAATMIKGLIKSGVSPEKILVSSPHSAQQLSTEIGVVSVSANELIEKSDLLIFAFLPQQLSTIIHAIGPEKFANSLVVSLLGSTTVSQLQSLLPDARIVRAMPNINAEFNRSTTAVVAAPSASDHDRQLVDTFFAKIGSLTELSEELFPAFSAIAGSGPAFAALFLKGLQLSGIKLGLSEKDSLKIAADMVLGSMAAIQKGSQQPDQVIKAVASPGGSTALGVASFEADNFVGVIEKAIKKTAGYGQK</sequence>
<dbReference type="InterPro" id="IPR008927">
    <property type="entry name" value="6-PGluconate_DH-like_C_sf"/>
</dbReference>
<keyword evidence="2 5" id="KW-0641">Proline biosynthesis</keyword>
<evidence type="ECO:0000256" key="3">
    <source>
        <dbReference type="ARBA" id="ARBA00022857"/>
    </source>
</evidence>
<dbReference type="SUPFAM" id="SSF51735">
    <property type="entry name" value="NAD(P)-binding Rossmann-fold domains"/>
    <property type="match status" value="1"/>
</dbReference>
<dbReference type="PANTHER" id="PTHR11645">
    <property type="entry name" value="PYRROLINE-5-CARBOXYLATE REDUCTASE"/>
    <property type="match status" value="1"/>
</dbReference>
<protein>
    <recommendedName>
        <fullName evidence="5 6">Pyrroline-5-carboxylate reductase</fullName>
        <shortName evidence="5">P5C reductase</shortName>
        <shortName evidence="5">P5CR</shortName>
        <ecNumber evidence="5 6">1.5.1.2</ecNumber>
    </recommendedName>
    <alternativeName>
        <fullName evidence="5">PCA reductase</fullName>
    </alternativeName>
</protein>
<comment type="function">
    <text evidence="5">Catalyzes the reduction of 1-pyrroline-5-carboxylate (PCA) to L-proline.</text>
</comment>
<dbReference type="UniPathway" id="UPA00098">
    <property type="reaction ID" value="UER00361"/>
</dbReference>
<feature type="binding site" evidence="7">
    <location>
        <begin position="6"/>
        <end position="11"/>
    </location>
    <ligand>
        <name>NADP(+)</name>
        <dbReference type="ChEBI" id="CHEBI:58349"/>
    </ligand>
</feature>
<proteinExistence type="inferred from homology"/>
<keyword evidence="5 8" id="KW-0028">Amino-acid biosynthesis</keyword>
<organism evidence="11 12">
    <name type="scientific">Oenococcus kitaharae DSM 17330</name>
    <dbReference type="NCBI Taxonomy" id="1045004"/>
    <lineage>
        <taxon>Bacteria</taxon>
        <taxon>Bacillati</taxon>
        <taxon>Bacillota</taxon>
        <taxon>Bacilli</taxon>
        <taxon>Lactobacillales</taxon>
        <taxon>Lactobacillaceae</taxon>
        <taxon>Oenococcus</taxon>
    </lineage>
</organism>
<dbReference type="GO" id="GO:0005737">
    <property type="term" value="C:cytoplasm"/>
    <property type="evidence" value="ECO:0007669"/>
    <property type="project" value="UniProtKB-SubCell"/>
</dbReference>